<feature type="region of interest" description="Disordered" evidence="1">
    <location>
        <begin position="1"/>
        <end position="49"/>
    </location>
</feature>
<gene>
    <name evidence="2" type="ORF">ITX56_23030</name>
</gene>
<dbReference type="RefSeq" id="WP_138369127.1">
    <property type="nucleotide sequence ID" value="NZ_JADMNK010000020.1"/>
</dbReference>
<dbReference type="EMBL" id="JADMNK010000020">
    <property type="protein sequence ID" value="MBZ0060610.1"/>
    <property type="molecule type" value="Genomic_DNA"/>
</dbReference>
<comment type="caution">
    <text evidence="2">The sequence shown here is derived from an EMBL/GenBank/DDBJ whole genome shotgun (WGS) entry which is preliminary data.</text>
</comment>
<keyword evidence="3" id="KW-1185">Reference proteome</keyword>
<sequence length="77" mass="8800">MMHLRRRVRNARNNHRTRDDVGWIIPGDAERTRSPDSAPDSGPALNIVGSQDADREVRLSQRQSYLVNAIAHRDLLK</sequence>
<name>A0ABS7S217_9ENTR</name>
<protein>
    <submittedName>
        <fullName evidence="2">Uncharacterized protein</fullName>
    </submittedName>
</protein>
<evidence type="ECO:0000256" key="1">
    <source>
        <dbReference type="SAM" id="MobiDB-lite"/>
    </source>
</evidence>
<reference evidence="2 3" key="1">
    <citation type="submission" date="2020-11" db="EMBL/GenBank/DDBJ databases">
        <title>Draft Genome of Enterobacter sp. strain EMC7.</title>
        <authorList>
            <person name="Barman P."/>
            <person name="Sinha S."/>
            <person name="Sen S."/>
            <person name="Chakraborty R."/>
        </authorList>
    </citation>
    <scope>NUCLEOTIDE SEQUENCE [LARGE SCALE GENOMIC DNA]</scope>
    <source>
        <strain evidence="2 3">EMC7</strain>
    </source>
</reference>
<organism evidence="2 3">
    <name type="scientific">Leclercia barmai</name>
    <dbReference type="NCBI Taxonomy" id="2785629"/>
    <lineage>
        <taxon>Bacteria</taxon>
        <taxon>Pseudomonadati</taxon>
        <taxon>Pseudomonadota</taxon>
        <taxon>Gammaproteobacteria</taxon>
        <taxon>Enterobacterales</taxon>
        <taxon>Enterobacteriaceae</taxon>
        <taxon>Leclercia</taxon>
    </lineage>
</organism>
<accession>A0ABS7S217</accession>
<evidence type="ECO:0000313" key="3">
    <source>
        <dbReference type="Proteomes" id="UP000706580"/>
    </source>
</evidence>
<proteinExistence type="predicted"/>
<evidence type="ECO:0000313" key="2">
    <source>
        <dbReference type="EMBL" id="MBZ0060610.1"/>
    </source>
</evidence>
<feature type="compositionally biased region" description="Basic residues" evidence="1">
    <location>
        <begin position="1"/>
        <end position="15"/>
    </location>
</feature>
<dbReference type="Proteomes" id="UP000706580">
    <property type="component" value="Unassembled WGS sequence"/>
</dbReference>